<keyword evidence="2" id="KW-1185">Reference proteome</keyword>
<evidence type="ECO:0000313" key="2">
    <source>
        <dbReference type="Proteomes" id="UP000281498"/>
    </source>
</evidence>
<dbReference type="RefSeq" id="WP_110938627.1">
    <property type="nucleotide sequence ID" value="NZ_KZ614147.1"/>
</dbReference>
<reference evidence="1 2" key="1">
    <citation type="submission" date="2017-10" db="EMBL/GenBank/DDBJ databases">
        <title>Bacillus sp. nov., a halophilic bacterium isolated from a Keqin Lake.</title>
        <authorList>
            <person name="Wang H."/>
        </authorList>
    </citation>
    <scope>NUCLEOTIDE SEQUENCE [LARGE SCALE GENOMIC DNA]</scope>
    <source>
        <strain evidence="1 2">KCTC 13187</strain>
    </source>
</reference>
<organism evidence="1 2">
    <name type="scientific">Salipaludibacillus neizhouensis</name>
    <dbReference type="NCBI Taxonomy" id="885475"/>
    <lineage>
        <taxon>Bacteria</taxon>
        <taxon>Bacillati</taxon>
        <taxon>Bacillota</taxon>
        <taxon>Bacilli</taxon>
        <taxon>Bacillales</taxon>
        <taxon>Bacillaceae</taxon>
    </lineage>
</organism>
<comment type="caution">
    <text evidence="1">The sequence shown here is derived from an EMBL/GenBank/DDBJ whole genome shotgun (WGS) entry which is preliminary data.</text>
</comment>
<gene>
    <name evidence="1" type="ORF">CR203_07340</name>
</gene>
<name>A0A3A9K6U1_9BACI</name>
<proteinExistence type="predicted"/>
<dbReference type="OrthoDB" id="9950896at2"/>
<protein>
    <submittedName>
        <fullName evidence="1">Uncharacterized protein</fullName>
    </submittedName>
</protein>
<dbReference type="Proteomes" id="UP000281498">
    <property type="component" value="Unassembled WGS sequence"/>
</dbReference>
<accession>A0A3A9K6U1</accession>
<sequence length="99" mass="11211">MIETLQDVFTVCVQHNPNGTYTLAGLVNTNDIQDDLTICVYVRGSSGGLELVAEIDTDEFRYFEVRELNITMGKYERTPFFLSIANSNILREVVLDENT</sequence>
<dbReference type="EMBL" id="PDOE01000002">
    <property type="protein sequence ID" value="RKL68287.1"/>
    <property type="molecule type" value="Genomic_DNA"/>
</dbReference>
<dbReference type="AlphaFoldDB" id="A0A3A9K6U1"/>
<evidence type="ECO:0000313" key="1">
    <source>
        <dbReference type="EMBL" id="RKL68287.1"/>
    </source>
</evidence>